<reference evidence="1" key="1">
    <citation type="submission" date="2014-09" db="EMBL/GenBank/DDBJ databases">
        <authorList>
            <person name="Magalhaes I.L.F."/>
            <person name="Oliveira U."/>
            <person name="Santos F.R."/>
            <person name="Vidigal T.H.D.A."/>
            <person name="Brescovit A.D."/>
            <person name="Santos A.J."/>
        </authorList>
    </citation>
    <scope>NUCLEOTIDE SEQUENCE</scope>
    <source>
        <tissue evidence="1">Shoot tissue taken approximately 20 cm above the soil surface</tissue>
    </source>
</reference>
<accession>A0A0A9DJG2</accession>
<proteinExistence type="predicted"/>
<reference evidence="1" key="2">
    <citation type="journal article" date="2015" name="Data Brief">
        <title>Shoot transcriptome of the giant reed, Arundo donax.</title>
        <authorList>
            <person name="Barrero R.A."/>
            <person name="Guerrero F.D."/>
            <person name="Moolhuijzen P."/>
            <person name="Goolsby J.A."/>
            <person name="Tidwell J."/>
            <person name="Bellgard S.E."/>
            <person name="Bellgard M.I."/>
        </authorList>
    </citation>
    <scope>NUCLEOTIDE SEQUENCE</scope>
    <source>
        <tissue evidence="1">Shoot tissue taken approximately 20 cm above the soil surface</tissue>
    </source>
</reference>
<name>A0A0A9DJG2_ARUDO</name>
<protein>
    <submittedName>
        <fullName evidence="1">Uncharacterized protein</fullName>
    </submittedName>
</protein>
<evidence type="ECO:0000313" key="1">
    <source>
        <dbReference type="EMBL" id="JAD88699.1"/>
    </source>
</evidence>
<dbReference type="EMBL" id="GBRH01209196">
    <property type="protein sequence ID" value="JAD88699.1"/>
    <property type="molecule type" value="Transcribed_RNA"/>
</dbReference>
<organism evidence="1">
    <name type="scientific">Arundo donax</name>
    <name type="common">Giant reed</name>
    <name type="synonym">Donax arundinaceus</name>
    <dbReference type="NCBI Taxonomy" id="35708"/>
    <lineage>
        <taxon>Eukaryota</taxon>
        <taxon>Viridiplantae</taxon>
        <taxon>Streptophyta</taxon>
        <taxon>Embryophyta</taxon>
        <taxon>Tracheophyta</taxon>
        <taxon>Spermatophyta</taxon>
        <taxon>Magnoliopsida</taxon>
        <taxon>Liliopsida</taxon>
        <taxon>Poales</taxon>
        <taxon>Poaceae</taxon>
        <taxon>PACMAD clade</taxon>
        <taxon>Arundinoideae</taxon>
        <taxon>Arundineae</taxon>
        <taxon>Arundo</taxon>
    </lineage>
</organism>
<dbReference type="AlphaFoldDB" id="A0A0A9DJG2"/>
<sequence>MYITVGIKPAGNSCTSNLLHNATSGTRAAALQNSTSTFGPSQENFQKCMQVAADGCGPICSSWRGLKEIQQNCVKEIWYSLLVELKRLKCVVHNKARC</sequence>